<evidence type="ECO:0000256" key="3">
    <source>
        <dbReference type="ARBA" id="ARBA00022989"/>
    </source>
</evidence>
<feature type="domain" description="ABC-2 type transporter transmembrane" evidence="6">
    <location>
        <begin position="50"/>
        <end position="178"/>
    </location>
</feature>
<keyword evidence="8" id="KW-1185">Reference proteome</keyword>
<feature type="transmembrane region" description="Helical" evidence="5">
    <location>
        <begin position="131"/>
        <end position="154"/>
    </location>
</feature>
<feature type="transmembrane region" description="Helical" evidence="5">
    <location>
        <begin position="95"/>
        <end position="119"/>
    </location>
</feature>
<evidence type="ECO:0000256" key="4">
    <source>
        <dbReference type="ARBA" id="ARBA00023136"/>
    </source>
</evidence>
<keyword evidence="4 5" id="KW-0472">Membrane</keyword>
<organism evidence="7 8">
    <name type="scientific">Magnetofaba australis IT-1</name>
    <dbReference type="NCBI Taxonomy" id="1434232"/>
    <lineage>
        <taxon>Bacteria</taxon>
        <taxon>Pseudomonadati</taxon>
        <taxon>Pseudomonadota</taxon>
        <taxon>Magnetococcia</taxon>
        <taxon>Magnetococcales</taxon>
        <taxon>Magnetococcaceae</taxon>
        <taxon>Magnetofaba</taxon>
    </lineage>
</organism>
<evidence type="ECO:0000256" key="2">
    <source>
        <dbReference type="ARBA" id="ARBA00022692"/>
    </source>
</evidence>
<evidence type="ECO:0000256" key="1">
    <source>
        <dbReference type="ARBA" id="ARBA00004141"/>
    </source>
</evidence>
<dbReference type="Proteomes" id="UP000194003">
    <property type="component" value="Unassembled WGS sequence"/>
</dbReference>
<dbReference type="AlphaFoldDB" id="A0A1Y2K5Y1"/>
<evidence type="ECO:0000313" key="7">
    <source>
        <dbReference type="EMBL" id="OSM05039.1"/>
    </source>
</evidence>
<proteinExistence type="predicted"/>
<evidence type="ECO:0000256" key="5">
    <source>
        <dbReference type="SAM" id="Phobius"/>
    </source>
</evidence>
<keyword evidence="3 5" id="KW-1133">Transmembrane helix</keyword>
<keyword evidence="2 5" id="KW-0812">Transmembrane</keyword>
<dbReference type="GO" id="GO:0005886">
    <property type="term" value="C:plasma membrane"/>
    <property type="evidence" value="ECO:0007669"/>
    <property type="project" value="UniProtKB-SubCell"/>
</dbReference>
<name>A0A1Y2K5Y1_9PROT</name>
<feature type="transmembrane region" description="Helical" evidence="5">
    <location>
        <begin position="214"/>
        <end position="232"/>
    </location>
</feature>
<dbReference type="InterPro" id="IPR013525">
    <property type="entry name" value="ABC2_TM"/>
</dbReference>
<protein>
    <submittedName>
        <fullName evidence="7">Putative ABC transporter permease</fullName>
    </submittedName>
</protein>
<comment type="caution">
    <text evidence="7">The sequence shown here is derived from an EMBL/GenBank/DDBJ whole genome shotgun (WGS) entry which is preliminary data.</text>
</comment>
<feature type="transmembrane region" description="Helical" evidence="5">
    <location>
        <begin position="161"/>
        <end position="180"/>
    </location>
</feature>
<reference evidence="7 8" key="1">
    <citation type="journal article" date="2016" name="BMC Genomics">
        <title>Combined genomic and structural analyses of a cultured magnetotactic bacterium reveals its niche adaptation to a dynamic environment.</title>
        <authorList>
            <person name="Araujo A.C."/>
            <person name="Morillo V."/>
            <person name="Cypriano J."/>
            <person name="Teixeira L.C."/>
            <person name="Leao P."/>
            <person name="Lyra S."/>
            <person name="Almeida L.G."/>
            <person name="Bazylinski D.A."/>
            <person name="Vasconcellos A.T."/>
            <person name="Abreu F."/>
            <person name="Lins U."/>
        </authorList>
    </citation>
    <scope>NUCLEOTIDE SEQUENCE [LARGE SCALE GENOMIC DNA]</scope>
    <source>
        <strain evidence="7 8">IT-1</strain>
    </source>
</reference>
<comment type="subcellular location">
    <subcellularLocation>
        <location evidence="1">Membrane</location>
        <topology evidence="1">Multi-pass membrane protein</topology>
    </subcellularLocation>
</comment>
<dbReference type="EMBL" id="LVJN01000018">
    <property type="protein sequence ID" value="OSM05039.1"/>
    <property type="molecule type" value="Genomic_DNA"/>
</dbReference>
<dbReference type="Pfam" id="PF12698">
    <property type="entry name" value="ABC2_membrane_3"/>
    <property type="match status" value="1"/>
</dbReference>
<feature type="transmembrane region" description="Helical" evidence="5">
    <location>
        <begin position="53"/>
        <end position="74"/>
    </location>
</feature>
<dbReference type="STRING" id="1434232.MAIT1_03171"/>
<sequence length="239" mass="26084">MFLSPLAWSLLAVLFFIISFMFLSMMQSYQDAVMLYAQMGQQLSVTEVVIRSLYANTAILLLLILPLVTMRLIADEKRRDTWPALAASPLSPTQIVLGKYLGLLLFLAAAITLIGLLPWTLSLYANPDVGVILSCMLGVFLVASAFGALGLAVSAATENPIVAAVVTFGLLLFLWIVGWMSSAVGDTAGEAIKFLALSDHYQNMLRGMVRLSDLVYFLLVVGFGLFVARHFLVSERIRG</sequence>
<dbReference type="PANTHER" id="PTHR43471">
    <property type="entry name" value="ABC TRANSPORTER PERMEASE"/>
    <property type="match status" value="1"/>
</dbReference>
<evidence type="ECO:0000259" key="6">
    <source>
        <dbReference type="Pfam" id="PF12698"/>
    </source>
</evidence>
<dbReference type="GO" id="GO:0140359">
    <property type="term" value="F:ABC-type transporter activity"/>
    <property type="evidence" value="ECO:0007669"/>
    <property type="project" value="InterPro"/>
</dbReference>
<accession>A0A1Y2K5Y1</accession>
<evidence type="ECO:0000313" key="8">
    <source>
        <dbReference type="Proteomes" id="UP000194003"/>
    </source>
</evidence>
<gene>
    <name evidence="7" type="ORF">MAIT1_03171</name>
</gene>